<dbReference type="Gene3D" id="3.60.140.10">
    <property type="entry name" value="CNF1/YfiH-like putative cysteine hydrolases"/>
    <property type="match status" value="1"/>
</dbReference>
<gene>
    <name evidence="12" type="primary">pgeF</name>
    <name evidence="12" type="ORF">GM661_08725</name>
</gene>
<keyword evidence="6" id="KW-0378">Hydrolase</keyword>
<reference evidence="12" key="1">
    <citation type="submission" date="2019-12" db="EMBL/GenBank/DDBJ databases">
        <authorList>
            <person name="zhang j."/>
            <person name="sun C.M."/>
        </authorList>
    </citation>
    <scope>NUCLEOTIDE SEQUENCE</scope>
    <source>
        <strain evidence="12">NS-1</strain>
    </source>
</reference>
<dbReference type="Pfam" id="PF02578">
    <property type="entry name" value="Cu-oxidase_4"/>
    <property type="match status" value="1"/>
</dbReference>
<protein>
    <recommendedName>
        <fullName evidence="11">Purine nucleoside phosphorylase</fullName>
    </recommendedName>
</protein>
<comment type="similarity">
    <text evidence="3 11">Belongs to the purine nucleoside phosphorylase YfiH/LACC1 family.</text>
</comment>
<dbReference type="SUPFAM" id="SSF64438">
    <property type="entry name" value="CNF1/YfiH-like putative cysteine hydrolases"/>
    <property type="match status" value="1"/>
</dbReference>
<dbReference type="PANTHER" id="PTHR30616:SF2">
    <property type="entry name" value="PURINE NUCLEOSIDE PHOSPHORYLASE LACC1"/>
    <property type="match status" value="1"/>
</dbReference>
<dbReference type="KEGG" id="ifn:GM661_08725"/>
<dbReference type="Proteomes" id="UP000665020">
    <property type="component" value="Chromosome"/>
</dbReference>
<keyword evidence="5" id="KW-0479">Metal-binding</keyword>
<evidence type="ECO:0000256" key="6">
    <source>
        <dbReference type="ARBA" id="ARBA00022801"/>
    </source>
</evidence>
<dbReference type="PANTHER" id="PTHR30616">
    <property type="entry name" value="UNCHARACTERIZED PROTEIN YFIH"/>
    <property type="match status" value="1"/>
</dbReference>
<dbReference type="CDD" id="cd16833">
    <property type="entry name" value="YfiH"/>
    <property type="match status" value="1"/>
</dbReference>
<dbReference type="AlphaFoldDB" id="A0A8A7KJK6"/>
<comment type="catalytic activity">
    <reaction evidence="8">
        <text>adenosine + H2O + H(+) = inosine + NH4(+)</text>
        <dbReference type="Rhea" id="RHEA:24408"/>
        <dbReference type="ChEBI" id="CHEBI:15377"/>
        <dbReference type="ChEBI" id="CHEBI:15378"/>
        <dbReference type="ChEBI" id="CHEBI:16335"/>
        <dbReference type="ChEBI" id="CHEBI:17596"/>
        <dbReference type="ChEBI" id="CHEBI:28938"/>
        <dbReference type="EC" id="3.5.4.4"/>
    </reaction>
    <physiologicalReaction direction="left-to-right" evidence="8">
        <dbReference type="Rhea" id="RHEA:24409"/>
    </physiologicalReaction>
</comment>
<dbReference type="InterPro" id="IPR003730">
    <property type="entry name" value="Cu_polyphenol_OxRdtase"/>
</dbReference>
<evidence type="ECO:0000256" key="9">
    <source>
        <dbReference type="ARBA" id="ARBA00048968"/>
    </source>
</evidence>
<keyword evidence="7" id="KW-0862">Zinc</keyword>
<evidence type="ECO:0000256" key="8">
    <source>
        <dbReference type="ARBA" id="ARBA00047989"/>
    </source>
</evidence>
<comment type="catalytic activity">
    <reaction evidence="10">
        <text>S-methyl-5'-thioadenosine + phosphate = 5-(methylsulfanyl)-alpha-D-ribose 1-phosphate + adenine</text>
        <dbReference type="Rhea" id="RHEA:11852"/>
        <dbReference type="ChEBI" id="CHEBI:16708"/>
        <dbReference type="ChEBI" id="CHEBI:17509"/>
        <dbReference type="ChEBI" id="CHEBI:43474"/>
        <dbReference type="ChEBI" id="CHEBI:58533"/>
        <dbReference type="EC" id="2.4.2.28"/>
    </reaction>
    <physiologicalReaction direction="left-to-right" evidence="10">
        <dbReference type="Rhea" id="RHEA:11853"/>
    </physiologicalReaction>
</comment>
<name>A0A8A7KJK6_9FIRM</name>
<evidence type="ECO:0000256" key="11">
    <source>
        <dbReference type="RuleBase" id="RU361274"/>
    </source>
</evidence>
<comment type="catalytic activity">
    <reaction evidence="9">
        <text>adenosine + phosphate = alpha-D-ribose 1-phosphate + adenine</text>
        <dbReference type="Rhea" id="RHEA:27642"/>
        <dbReference type="ChEBI" id="CHEBI:16335"/>
        <dbReference type="ChEBI" id="CHEBI:16708"/>
        <dbReference type="ChEBI" id="CHEBI:43474"/>
        <dbReference type="ChEBI" id="CHEBI:57720"/>
        <dbReference type="EC" id="2.4.2.1"/>
    </reaction>
    <physiologicalReaction direction="left-to-right" evidence="9">
        <dbReference type="Rhea" id="RHEA:27643"/>
    </physiologicalReaction>
</comment>
<evidence type="ECO:0000256" key="2">
    <source>
        <dbReference type="ARBA" id="ARBA00003215"/>
    </source>
</evidence>
<evidence type="ECO:0000256" key="4">
    <source>
        <dbReference type="ARBA" id="ARBA00022679"/>
    </source>
</evidence>
<evidence type="ECO:0000256" key="3">
    <source>
        <dbReference type="ARBA" id="ARBA00007353"/>
    </source>
</evidence>
<dbReference type="RefSeq" id="WP_230869639.1">
    <property type="nucleotide sequence ID" value="NZ_CP046640.1"/>
</dbReference>
<dbReference type="InterPro" id="IPR011324">
    <property type="entry name" value="Cytotoxic_necrot_fac-like_cat"/>
</dbReference>
<evidence type="ECO:0000313" key="12">
    <source>
        <dbReference type="EMBL" id="QTL98052.1"/>
    </source>
</evidence>
<dbReference type="GO" id="GO:0017061">
    <property type="term" value="F:S-methyl-5-thioadenosine phosphorylase activity"/>
    <property type="evidence" value="ECO:0007669"/>
    <property type="project" value="UniProtKB-EC"/>
</dbReference>
<keyword evidence="13" id="KW-1185">Reference proteome</keyword>
<evidence type="ECO:0000256" key="7">
    <source>
        <dbReference type="ARBA" id="ARBA00022833"/>
    </source>
</evidence>
<evidence type="ECO:0000256" key="10">
    <source>
        <dbReference type="ARBA" id="ARBA00049893"/>
    </source>
</evidence>
<dbReference type="EMBL" id="CP046640">
    <property type="protein sequence ID" value="QTL98052.1"/>
    <property type="molecule type" value="Genomic_DNA"/>
</dbReference>
<dbReference type="InterPro" id="IPR038371">
    <property type="entry name" value="Cu_polyphenol_OxRdtase_sf"/>
</dbReference>
<dbReference type="GO" id="GO:0005507">
    <property type="term" value="F:copper ion binding"/>
    <property type="evidence" value="ECO:0007669"/>
    <property type="project" value="TreeGrafter"/>
</dbReference>
<evidence type="ECO:0000256" key="5">
    <source>
        <dbReference type="ARBA" id="ARBA00022723"/>
    </source>
</evidence>
<comment type="function">
    <text evidence="2">Purine nucleoside enzyme that catalyzes the phosphorolysis of adenosine and inosine nucleosides, yielding D-ribose 1-phosphate and the respective free bases, adenine and hypoxanthine. Also catalyzes the phosphorolysis of S-methyl-5'-thioadenosine into adenine and S-methyl-5-thio-alpha-D-ribose 1-phosphate. Also has adenosine deaminase activity.</text>
</comment>
<proteinExistence type="inferred from homology"/>
<comment type="catalytic activity">
    <reaction evidence="1">
        <text>inosine + phosphate = alpha-D-ribose 1-phosphate + hypoxanthine</text>
        <dbReference type="Rhea" id="RHEA:27646"/>
        <dbReference type="ChEBI" id="CHEBI:17368"/>
        <dbReference type="ChEBI" id="CHEBI:17596"/>
        <dbReference type="ChEBI" id="CHEBI:43474"/>
        <dbReference type="ChEBI" id="CHEBI:57720"/>
        <dbReference type="EC" id="2.4.2.1"/>
    </reaction>
    <physiologicalReaction direction="left-to-right" evidence="1">
        <dbReference type="Rhea" id="RHEA:27647"/>
    </physiologicalReaction>
</comment>
<dbReference type="GO" id="GO:0016787">
    <property type="term" value="F:hydrolase activity"/>
    <property type="evidence" value="ECO:0007669"/>
    <property type="project" value="UniProtKB-KW"/>
</dbReference>
<evidence type="ECO:0000313" key="13">
    <source>
        <dbReference type="Proteomes" id="UP000665020"/>
    </source>
</evidence>
<dbReference type="NCBIfam" id="TIGR00726">
    <property type="entry name" value="peptidoglycan editing factor PgeF"/>
    <property type="match status" value="1"/>
</dbReference>
<keyword evidence="4" id="KW-0808">Transferase</keyword>
<evidence type="ECO:0000256" key="1">
    <source>
        <dbReference type="ARBA" id="ARBA00000553"/>
    </source>
</evidence>
<organism evidence="12 13">
    <name type="scientific">Iocasia fonsfrigidae</name>
    <dbReference type="NCBI Taxonomy" id="2682810"/>
    <lineage>
        <taxon>Bacteria</taxon>
        <taxon>Bacillati</taxon>
        <taxon>Bacillota</taxon>
        <taxon>Clostridia</taxon>
        <taxon>Halanaerobiales</taxon>
        <taxon>Halanaerobiaceae</taxon>
        <taxon>Iocasia</taxon>
    </lineage>
</organism>
<accession>A0A8A7KJK6</accession>
<sequence length="268" mass="29947">MFAWREDGALKYLVIEEFMDRGVKVYFTSRLGGVSSGDYHSLNLGLHTADSKEDVLENRRRLAEALKIDCQDFVAAQQVHSNKVVMVNKNNSGQGAFSYESSLPGIDGLITADRGLPLISFYADCVPLLLMDPVKGVVGLAHAGWRGTVKKIGVNTISLMKGIFDCQLDDIWVGIGPAISRDYYQVDERVVAQVKGNFPCWRDLLSDQGKDRYLFDLWAANRAVFHSLGIQDKQIILSNYCTAANTDLFFSYRKEKGRTGRMASIIYL</sequence>